<dbReference type="PROSITE" id="PS50893">
    <property type="entry name" value="ABC_TRANSPORTER_2"/>
    <property type="match status" value="1"/>
</dbReference>
<dbReference type="InterPro" id="IPR017871">
    <property type="entry name" value="ABC_transporter-like_CS"/>
</dbReference>
<evidence type="ECO:0000256" key="1">
    <source>
        <dbReference type="ARBA" id="ARBA00004651"/>
    </source>
</evidence>
<keyword evidence="8" id="KW-1278">Translocase</keyword>
<dbReference type="KEGG" id="cpau:EHF44_12380"/>
<dbReference type="InterPro" id="IPR003439">
    <property type="entry name" value="ABC_transporter-like_ATP-bd"/>
</dbReference>
<dbReference type="InterPro" id="IPR039421">
    <property type="entry name" value="Type_1_exporter"/>
</dbReference>
<feature type="transmembrane region" description="Helical" evidence="12">
    <location>
        <begin position="132"/>
        <end position="155"/>
    </location>
</feature>
<protein>
    <submittedName>
        <fullName evidence="15">ABC transporter ATP-binding protein</fullName>
    </submittedName>
</protein>
<gene>
    <name evidence="15" type="ORF">EHF44_12380</name>
</gene>
<evidence type="ECO:0000313" key="16">
    <source>
        <dbReference type="Proteomes" id="UP000270411"/>
    </source>
</evidence>
<keyword evidence="2" id="KW-0813">Transport</keyword>
<keyword evidence="4" id="KW-0997">Cell inner membrane</keyword>
<dbReference type="EMBL" id="CP033969">
    <property type="protein sequence ID" value="AZG14166.1"/>
    <property type="molecule type" value="Genomic_DNA"/>
</dbReference>
<keyword evidence="11 12" id="KW-0472">Membrane</keyword>
<proteinExistence type="predicted"/>
<dbReference type="GO" id="GO:0005886">
    <property type="term" value="C:plasma membrane"/>
    <property type="evidence" value="ECO:0007669"/>
    <property type="project" value="UniProtKB-SubCell"/>
</dbReference>
<keyword evidence="10" id="KW-0445">Lipid transport</keyword>
<evidence type="ECO:0000256" key="12">
    <source>
        <dbReference type="SAM" id="Phobius"/>
    </source>
</evidence>
<dbReference type="InterPro" id="IPR036640">
    <property type="entry name" value="ABC1_TM_sf"/>
</dbReference>
<dbReference type="SUPFAM" id="SSF90123">
    <property type="entry name" value="ABC transporter transmembrane region"/>
    <property type="match status" value="1"/>
</dbReference>
<feature type="transmembrane region" description="Helical" evidence="12">
    <location>
        <begin position="26"/>
        <end position="45"/>
    </location>
</feature>
<dbReference type="GO" id="GO:0140359">
    <property type="term" value="F:ABC-type transporter activity"/>
    <property type="evidence" value="ECO:0007669"/>
    <property type="project" value="InterPro"/>
</dbReference>
<evidence type="ECO:0000256" key="2">
    <source>
        <dbReference type="ARBA" id="ARBA00022448"/>
    </source>
</evidence>
<keyword evidence="3" id="KW-1003">Cell membrane</keyword>
<dbReference type="FunFam" id="3.40.50.300:FF:000221">
    <property type="entry name" value="Multidrug ABC transporter ATP-binding protein"/>
    <property type="match status" value="1"/>
</dbReference>
<dbReference type="Gene3D" id="1.20.1560.10">
    <property type="entry name" value="ABC transporter type 1, transmembrane domain"/>
    <property type="match status" value="1"/>
</dbReference>
<dbReference type="GO" id="GO:0034040">
    <property type="term" value="F:ATPase-coupled lipid transmembrane transporter activity"/>
    <property type="evidence" value="ECO:0007669"/>
    <property type="project" value="TreeGrafter"/>
</dbReference>
<feature type="domain" description="ABC transmembrane type-1" evidence="14">
    <location>
        <begin position="26"/>
        <end position="302"/>
    </location>
</feature>
<dbReference type="RefSeq" id="WP_124684004.1">
    <property type="nucleotide sequence ID" value="NZ_CP033969.1"/>
</dbReference>
<evidence type="ECO:0000256" key="4">
    <source>
        <dbReference type="ARBA" id="ARBA00022519"/>
    </source>
</evidence>
<evidence type="ECO:0000259" key="13">
    <source>
        <dbReference type="PROSITE" id="PS50893"/>
    </source>
</evidence>
<comment type="subcellular location">
    <subcellularLocation>
        <location evidence="1">Cell membrane</location>
        <topology evidence="1">Multi-pass membrane protein</topology>
    </subcellularLocation>
</comment>
<sequence length="596" mass="62750">MIGPLLRAGQWLAPVRDPRLASGLRLAALEGMLAAAPCLLAGLLLQSAVAGRADGPMMLATGAALAMLLVLRMAVGALATQRLFAGTYATMAAARLLLADHLLRLPLGWFRTARDGDLAARLTGDLELIEHLWAHCLGLFASTLATLLCLLAGLAWVDGTLALAVAATLPLAGLALAQGQRAAVRAGSRALHSASAMQAELHGYLSTLRVHRYHGRLGSGWRRLEGTMAVHLRHMLALERRPAAWVAALGAAAEGSFVLVAVLAAWRVTQGALPAATWVLFVVIALPLYRLLQDLGVAAVMLRFGQRALARVETLRDTPPLPEPAAPTLPTRFDIALDGVAFAHDDACAQQPGHARADRGKPVAGLHGLSCAIPAQGLTAIVGASGAGKSTLLHLLCRLWDVDAGAIRIGGVDLRAMGSDALHRHMALVSQDVVLLPGTVLDNLRLGNPHATRDAVKRAARLAQAHDFIERLPDGYDTDLDATGIDLSGGERQRLSLARALVRDVPILLLDEATASVDAATDAAIASGLATQRHRAVVMVTHRLQHLRHADRILVLDAGRLVEAGTHDALLAADGRYARFWQGQTVPAAPLAASTP</sequence>
<feature type="transmembrane region" description="Helical" evidence="12">
    <location>
        <begin position="161"/>
        <end position="179"/>
    </location>
</feature>
<organism evidence="15 16">
    <name type="scientific">Cupriavidus pauculus</name>
    <dbReference type="NCBI Taxonomy" id="82633"/>
    <lineage>
        <taxon>Bacteria</taxon>
        <taxon>Pseudomonadati</taxon>
        <taxon>Pseudomonadota</taxon>
        <taxon>Betaproteobacteria</taxon>
        <taxon>Burkholderiales</taxon>
        <taxon>Burkholderiaceae</taxon>
        <taxon>Cupriavidus</taxon>
    </lineage>
</organism>
<accession>A0A3G8H0Y9</accession>
<evidence type="ECO:0000256" key="7">
    <source>
        <dbReference type="ARBA" id="ARBA00022840"/>
    </source>
</evidence>
<dbReference type="InterPro" id="IPR027417">
    <property type="entry name" value="P-loop_NTPase"/>
</dbReference>
<reference evidence="16" key="1">
    <citation type="submission" date="2018-11" db="EMBL/GenBank/DDBJ databases">
        <title>FDA dAtabase for Regulatory Grade micrObial Sequences (FDA-ARGOS): Supporting development and validation of Infectious Disease Dx tests.</title>
        <authorList>
            <person name="Goldberg B."/>
            <person name="Campos J."/>
            <person name="Tallon L."/>
            <person name="Sadzewicz L."/>
            <person name="Zhao X."/>
            <person name="Vavikolanu K."/>
            <person name="Mehta A."/>
            <person name="Aluvathingal J."/>
            <person name="Nadendla S."/>
            <person name="Geyer C."/>
            <person name="Nandy P."/>
            <person name="Yan Y."/>
            <person name="Sichtig H."/>
        </authorList>
    </citation>
    <scope>NUCLEOTIDE SEQUENCE [LARGE SCALE GENOMIC DNA]</scope>
    <source>
        <strain evidence="16">FDAARGOS_614</strain>
    </source>
</reference>
<evidence type="ECO:0000256" key="8">
    <source>
        <dbReference type="ARBA" id="ARBA00022967"/>
    </source>
</evidence>
<evidence type="ECO:0000259" key="14">
    <source>
        <dbReference type="PROSITE" id="PS50929"/>
    </source>
</evidence>
<dbReference type="Proteomes" id="UP000270411">
    <property type="component" value="Chromosome 1"/>
</dbReference>
<evidence type="ECO:0000256" key="5">
    <source>
        <dbReference type="ARBA" id="ARBA00022692"/>
    </source>
</evidence>
<dbReference type="OrthoDB" id="9806127at2"/>
<dbReference type="Pfam" id="PF00005">
    <property type="entry name" value="ABC_tran"/>
    <property type="match status" value="1"/>
</dbReference>
<evidence type="ECO:0000313" key="15">
    <source>
        <dbReference type="EMBL" id="AZG14166.1"/>
    </source>
</evidence>
<dbReference type="InterPro" id="IPR003593">
    <property type="entry name" value="AAA+_ATPase"/>
</dbReference>
<keyword evidence="6" id="KW-0547">Nucleotide-binding</keyword>
<keyword evidence="7 15" id="KW-0067">ATP-binding</keyword>
<feature type="transmembrane region" description="Helical" evidence="12">
    <location>
        <begin position="272"/>
        <end position="292"/>
    </location>
</feature>
<evidence type="ECO:0000256" key="3">
    <source>
        <dbReference type="ARBA" id="ARBA00022475"/>
    </source>
</evidence>
<feature type="transmembrane region" description="Helical" evidence="12">
    <location>
        <begin position="57"/>
        <end position="79"/>
    </location>
</feature>
<keyword evidence="9 12" id="KW-1133">Transmembrane helix</keyword>
<dbReference type="PROSITE" id="PS50929">
    <property type="entry name" value="ABC_TM1F"/>
    <property type="match status" value="1"/>
</dbReference>
<dbReference type="SMART" id="SM00382">
    <property type="entry name" value="AAA"/>
    <property type="match status" value="1"/>
</dbReference>
<dbReference type="Pfam" id="PF00664">
    <property type="entry name" value="ABC_membrane"/>
    <property type="match status" value="1"/>
</dbReference>
<dbReference type="PANTHER" id="PTHR24221">
    <property type="entry name" value="ATP-BINDING CASSETTE SUB-FAMILY B"/>
    <property type="match status" value="1"/>
</dbReference>
<dbReference type="Gene3D" id="3.40.50.300">
    <property type="entry name" value="P-loop containing nucleotide triphosphate hydrolases"/>
    <property type="match status" value="1"/>
</dbReference>
<name>A0A3G8H0Y9_9BURK</name>
<feature type="domain" description="ABC transporter" evidence="13">
    <location>
        <begin position="335"/>
        <end position="583"/>
    </location>
</feature>
<keyword evidence="5 12" id="KW-0812">Transmembrane</keyword>
<dbReference type="SUPFAM" id="SSF52540">
    <property type="entry name" value="P-loop containing nucleoside triphosphate hydrolases"/>
    <property type="match status" value="1"/>
</dbReference>
<dbReference type="PANTHER" id="PTHR24221:SF654">
    <property type="entry name" value="ATP-BINDING CASSETTE SUB-FAMILY B MEMBER 6"/>
    <property type="match status" value="1"/>
</dbReference>
<evidence type="ECO:0000256" key="6">
    <source>
        <dbReference type="ARBA" id="ARBA00022741"/>
    </source>
</evidence>
<feature type="transmembrane region" description="Helical" evidence="12">
    <location>
        <begin position="243"/>
        <end position="266"/>
    </location>
</feature>
<dbReference type="GO" id="GO:0016887">
    <property type="term" value="F:ATP hydrolysis activity"/>
    <property type="evidence" value="ECO:0007669"/>
    <property type="project" value="InterPro"/>
</dbReference>
<evidence type="ECO:0000256" key="11">
    <source>
        <dbReference type="ARBA" id="ARBA00023136"/>
    </source>
</evidence>
<evidence type="ECO:0000256" key="9">
    <source>
        <dbReference type="ARBA" id="ARBA00022989"/>
    </source>
</evidence>
<evidence type="ECO:0000256" key="10">
    <source>
        <dbReference type="ARBA" id="ARBA00023055"/>
    </source>
</evidence>
<dbReference type="AlphaFoldDB" id="A0A3G8H0Y9"/>
<dbReference type="PROSITE" id="PS00211">
    <property type="entry name" value="ABC_TRANSPORTER_1"/>
    <property type="match status" value="1"/>
</dbReference>
<dbReference type="GO" id="GO:0005524">
    <property type="term" value="F:ATP binding"/>
    <property type="evidence" value="ECO:0007669"/>
    <property type="project" value="UniProtKB-KW"/>
</dbReference>
<dbReference type="InterPro" id="IPR011527">
    <property type="entry name" value="ABC1_TM_dom"/>
</dbReference>